<evidence type="ECO:0000313" key="2">
    <source>
        <dbReference type="Proteomes" id="UP000198131"/>
    </source>
</evidence>
<organism evidence="1 2">
    <name type="scientific">Hymenobacter gelipurpurascens</name>
    <dbReference type="NCBI Taxonomy" id="89968"/>
    <lineage>
        <taxon>Bacteria</taxon>
        <taxon>Pseudomonadati</taxon>
        <taxon>Bacteroidota</taxon>
        <taxon>Cytophagia</taxon>
        <taxon>Cytophagales</taxon>
        <taxon>Hymenobacteraceae</taxon>
        <taxon>Hymenobacter</taxon>
    </lineage>
</organism>
<dbReference type="AlphaFoldDB" id="A0A212UEL7"/>
<sequence length="196" mass="20684">MKKLLGVLLVVLVALSSWGLPLLLAPATTPATASEQTLTTYFVAEGSVIAPAEETPAGQDIRTARAGRVWEVYFSVGQRVRKGQVLLKLAHSIKTVEQQHLQTQIAQEQARYAALAQQPATAPAALTAARAQLVTLQEKLARTSPALAFEFVTAPEDGLVTARSVAPGDYLTPAQAVAAFVPGMPADTTLLLSSVE</sequence>
<dbReference type="EMBL" id="FYEW01000002">
    <property type="protein sequence ID" value="SNC76689.1"/>
    <property type="molecule type" value="Genomic_DNA"/>
</dbReference>
<name>A0A212UEL7_9BACT</name>
<dbReference type="GO" id="GO:1990281">
    <property type="term" value="C:efflux pump complex"/>
    <property type="evidence" value="ECO:0007669"/>
    <property type="project" value="TreeGrafter"/>
</dbReference>
<dbReference type="OrthoDB" id="885472at2"/>
<dbReference type="PANTHER" id="PTHR30469">
    <property type="entry name" value="MULTIDRUG RESISTANCE PROTEIN MDTA"/>
    <property type="match status" value="1"/>
</dbReference>
<keyword evidence="2" id="KW-1185">Reference proteome</keyword>
<dbReference type="GO" id="GO:0015562">
    <property type="term" value="F:efflux transmembrane transporter activity"/>
    <property type="evidence" value="ECO:0007669"/>
    <property type="project" value="TreeGrafter"/>
</dbReference>
<dbReference type="PANTHER" id="PTHR30469:SF15">
    <property type="entry name" value="HLYD FAMILY OF SECRETION PROTEINS"/>
    <property type="match status" value="1"/>
</dbReference>
<dbReference type="Gene3D" id="2.40.50.100">
    <property type="match status" value="1"/>
</dbReference>
<proteinExistence type="predicted"/>
<dbReference type="Proteomes" id="UP000198131">
    <property type="component" value="Unassembled WGS sequence"/>
</dbReference>
<reference evidence="2" key="1">
    <citation type="submission" date="2017-06" db="EMBL/GenBank/DDBJ databases">
        <authorList>
            <person name="Varghese N."/>
            <person name="Submissions S."/>
        </authorList>
    </citation>
    <scope>NUCLEOTIDE SEQUENCE [LARGE SCALE GENOMIC DNA]</scope>
    <source>
        <strain evidence="2">DSM 11116</strain>
    </source>
</reference>
<dbReference type="RefSeq" id="WP_088844766.1">
    <property type="nucleotide sequence ID" value="NZ_FYEW01000002.1"/>
</dbReference>
<gene>
    <name evidence="1" type="ORF">SAMN06265337_3513</name>
</gene>
<evidence type="ECO:0000313" key="1">
    <source>
        <dbReference type="EMBL" id="SNC76689.1"/>
    </source>
</evidence>
<dbReference type="SUPFAM" id="SSF111369">
    <property type="entry name" value="HlyD-like secretion proteins"/>
    <property type="match status" value="1"/>
</dbReference>
<protein>
    <submittedName>
        <fullName evidence="1">Barrel-sandwich domain of CusB or HlyD membrane-fusion</fullName>
    </submittedName>
</protein>
<accession>A0A212UEL7</accession>